<proteinExistence type="predicted"/>
<reference evidence="1" key="1">
    <citation type="submission" date="2023-06" db="EMBL/GenBank/DDBJ databases">
        <authorList>
            <person name="Kurt Z."/>
        </authorList>
    </citation>
    <scope>NUCLEOTIDE SEQUENCE</scope>
</reference>
<accession>A0AA86P6C4</accession>
<sequence length="125" mass="14399">MCVLTDFCAKQHGVFLFKHSTKVRVCVFFRAFPNFCGFEVAYEQFVDQNVRSLQANLISLFLLVSQSISEKAMLQILQTMSLRHVLKYLTNADIYEEDQVDNYQYITGSKQNSLPQGDLQSDLTK</sequence>
<dbReference type="EMBL" id="CATOUU010000517">
    <property type="protein sequence ID" value="CAI9932513.1"/>
    <property type="molecule type" value="Genomic_DNA"/>
</dbReference>
<organism evidence="1">
    <name type="scientific">Hexamita inflata</name>
    <dbReference type="NCBI Taxonomy" id="28002"/>
    <lineage>
        <taxon>Eukaryota</taxon>
        <taxon>Metamonada</taxon>
        <taxon>Diplomonadida</taxon>
        <taxon>Hexamitidae</taxon>
        <taxon>Hexamitinae</taxon>
        <taxon>Hexamita</taxon>
    </lineage>
</organism>
<evidence type="ECO:0000313" key="3">
    <source>
        <dbReference type="Proteomes" id="UP001642409"/>
    </source>
</evidence>
<dbReference type="EMBL" id="CAXDID020000052">
    <property type="protein sequence ID" value="CAL6005851.1"/>
    <property type="molecule type" value="Genomic_DNA"/>
</dbReference>
<protein>
    <submittedName>
        <fullName evidence="2">Hypothetical_protein</fullName>
    </submittedName>
</protein>
<dbReference type="AlphaFoldDB" id="A0AA86P6C4"/>
<keyword evidence="3" id="KW-1185">Reference proteome</keyword>
<reference evidence="2 3" key="2">
    <citation type="submission" date="2024-07" db="EMBL/GenBank/DDBJ databases">
        <authorList>
            <person name="Akdeniz Z."/>
        </authorList>
    </citation>
    <scope>NUCLEOTIDE SEQUENCE [LARGE SCALE GENOMIC DNA]</scope>
</reference>
<comment type="caution">
    <text evidence="1">The sequence shown here is derived from an EMBL/GenBank/DDBJ whole genome shotgun (WGS) entry which is preliminary data.</text>
</comment>
<gene>
    <name evidence="2" type="ORF">HINF_LOCUS19777</name>
    <name evidence="1" type="ORF">HINF_LOCUS20158</name>
</gene>
<evidence type="ECO:0000313" key="1">
    <source>
        <dbReference type="EMBL" id="CAI9932513.1"/>
    </source>
</evidence>
<dbReference type="Proteomes" id="UP001642409">
    <property type="component" value="Unassembled WGS sequence"/>
</dbReference>
<name>A0AA86P6C4_9EUKA</name>
<evidence type="ECO:0000313" key="2">
    <source>
        <dbReference type="EMBL" id="CAL6005851.1"/>
    </source>
</evidence>